<reference evidence="2" key="1">
    <citation type="submission" date="2024-05" db="EMBL/GenBank/DDBJ databases">
        <authorList>
            <person name="Yang L."/>
            <person name="Pan L."/>
        </authorList>
    </citation>
    <scope>NUCLEOTIDE SEQUENCE</scope>
    <source>
        <strain evidence="2">FCG-7</strain>
    </source>
</reference>
<dbReference type="Gene3D" id="3.90.180.10">
    <property type="entry name" value="Medium-chain alcohol dehydrogenases, catalytic domain"/>
    <property type="match status" value="1"/>
</dbReference>
<gene>
    <name evidence="2" type="ORF">ABHF33_15360</name>
</gene>
<dbReference type="EMBL" id="CP157355">
    <property type="protein sequence ID" value="XBM00418.1"/>
    <property type="molecule type" value="Genomic_DNA"/>
</dbReference>
<dbReference type="PANTHER" id="PTHR45033:SF2">
    <property type="entry name" value="ZINC-TYPE ALCOHOL DEHYDROGENASE-LIKE PROTEIN C1773.06C"/>
    <property type="match status" value="1"/>
</dbReference>
<dbReference type="CDD" id="cd08276">
    <property type="entry name" value="MDR7"/>
    <property type="match status" value="1"/>
</dbReference>
<dbReference type="InterPro" id="IPR013154">
    <property type="entry name" value="ADH-like_N"/>
</dbReference>
<organism evidence="2">
    <name type="scientific">Chitinibacter mangrovi</name>
    <dbReference type="NCBI Taxonomy" id="3153927"/>
    <lineage>
        <taxon>Bacteria</taxon>
        <taxon>Pseudomonadati</taxon>
        <taxon>Pseudomonadota</taxon>
        <taxon>Betaproteobacteria</taxon>
        <taxon>Neisseriales</taxon>
        <taxon>Chitinibacteraceae</taxon>
        <taxon>Chitinibacter</taxon>
    </lineage>
</organism>
<dbReference type="Pfam" id="PF08240">
    <property type="entry name" value="ADH_N"/>
    <property type="match status" value="1"/>
</dbReference>
<dbReference type="PANTHER" id="PTHR45033">
    <property type="match status" value="1"/>
</dbReference>
<accession>A0AAU7F9L6</accession>
<dbReference type="SUPFAM" id="SSF51735">
    <property type="entry name" value="NAD(P)-binding Rossmann-fold domains"/>
    <property type="match status" value="1"/>
</dbReference>
<dbReference type="InterPro" id="IPR011032">
    <property type="entry name" value="GroES-like_sf"/>
</dbReference>
<protein>
    <submittedName>
        <fullName evidence="2">NAD(P)-dependent alcohol dehydrogenase</fullName>
    </submittedName>
</protein>
<dbReference type="Gene3D" id="3.40.50.720">
    <property type="entry name" value="NAD(P)-binding Rossmann-like Domain"/>
    <property type="match status" value="1"/>
</dbReference>
<dbReference type="InterPro" id="IPR036291">
    <property type="entry name" value="NAD(P)-bd_dom_sf"/>
</dbReference>
<feature type="domain" description="Enoyl reductase (ER)" evidence="1">
    <location>
        <begin position="16"/>
        <end position="343"/>
    </location>
</feature>
<evidence type="ECO:0000259" key="1">
    <source>
        <dbReference type="SMART" id="SM00829"/>
    </source>
</evidence>
<sequence>MQGVQTQHSSHYQLQRNDDTFQLQQVPSQLPALAADQVLIRVGAVSLNYRDLLILRNAGQDTVDGQIPLSDAAGTVIAIGSKVQRWQVGDRVAPNFFPQWHDGKYQTQHYSHGALGGANLAGVLAEHIVASEDDIVAIPAHLSLQEAATLPCAAVTAWHALFERGQLQAGETVLIQGTGGVALFALQLAVAQGAKVIITSSSNAKLARAKALGAWQTINYREQPAWDEVALTLTDGVGVDHILELGGPDTYARSINALAAGGHIHQIGVLTGFGPTPNLWPLQFKNANINGILVGSVAHFNALNAFLSQHQITPVIDQEFTYAQASEAFDYLASAQHFGKIVINVQS</sequence>
<proteinExistence type="predicted"/>
<dbReference type="AlphaFoldDB" id="A0AAU7F9L6"/>
<dbReference type="GO" id="GO:0016491">
    <property type="term" value="F:oxidoreductase activity"/>
    <property type="evidence" value="ECO:0007669"/>
    <property type="project" value="InterPro"/>
</dbReference>
<name>A0AAU7F9L6_9NEIS</name>
<dbReference type="SUPFAM" id="SSF50129">
    <property type="entry name" value="GroES-like"/>
    <property type="match status" value="1"/>
</dbReference>
<dbReference type="InterPro" id="IPR052711">
    <property type="entry name" value="Zinc_ADH-like"/>
</dbReference>
<dbReference type="KEGG" id="cmav:ABHF33_15360"/>
<dbReference type="InterPro" id="IPR013149">
    <property type="entry name" value="ADH-like_C"/>
</dbReference>
<dbReference type="Pfam" id="PF00107">
    <property type="entry name" value="ADH_zinc_N"/>
    <property type="match status" value="1"/>
</dbReference>
<evidence type="ECO:0000313" key="2">
    <source>
        <dbReference type="EMBL" id="XBM00418.1"/>
    </source>
</evidence>
<dbReference type="RefSeq" id="WP_348944770.1">
    <property type="nucleotide sequence ID" value="NZ_CP157355.1"/>
</dbReference>
<dbReference type="SMART" id="SM00829">
    <property type="entry name" value="PKS_ER"/>
    <property type="match status" value="1"/>
</dbReference>
<dbReference type="InterPro" id="IPR020843">
    <property type="entry name" value="ER"/>
</dbReference>